<protein>
    <submittedName>
        <fullName evidence="2">Uncharacterized protein</fullName>
    </submittedName>
</protein>
<feature type="region of interest" description="Disordered" evidence="1">
    <location>
        <begin position="233"/>
        <end position="254"/>
    </location>
</feature>
<evidence type="ECO:0000313" key="2">
    <source>
        <dbReference type="EMBL" id="PPJ57709.1"/>
    </source>
</evidence>
<name>A0A2S6CDB1_9PEZI</name>
<feature type="compositionally biased region" description="Basic and acidic residues" evidence="1">
    <location>
        <begin position="199"/>
        <end position="210"/>
    </location>
</feature>
<dbReference type="OrthoDB" id="3647154at2759"/>
<reference evidence="3" key="1">
    <citation type="journal article" date="2017" name="bioRxiv">
        <title>Conservation of a gene cluster reveals novel cercosporin biosynthetic mechanisms and extends production to the genus Colletotrichum.</title>
        <authorList>
            <person name="de Jonge R."/>
            <person name="Ebert M.K."/>
            <person name="Huitt-Roehl C.R."/>
            <person name="Pal P."/>
            <person name="Suttle J.C."/>
            <person name="Spanner R.E."/>
            <person name="Neubauer J.D."/>
            <person name="Jurick W.M.II."/>
            <person name="Stott K.A."/>
            <person name="Secor G.A."/>
            <person name="Thomma B.P.H.J."/>
            <person name="Van de Peer Y."/>
            <person name="Townsend C.A."/>
            <person name="Bolton M.D."/>
        </authorList>
    </citation>
    <scope>NUCLEOTIDE SEQUENCE [LARGE SCALE GENOMIC DNA]</scope>
    <source>
        <strain evidence="3">CBS538.71</strain>
    </source>
</reference>
<evidence type="ECO:0000256" key="1">
    <source>
        <dbReference type="SAM" id="MobiDB-lite"/>
    </source>
</evidence>
<feature type="compositionally biased region" description="Basic and acidic residues" evidence="1">
    <location>
        <begin position="180"/>
        <end position="190"/>
    </location>
</feature>
<organism evidence="2 3">
    <name type="scientific">Cercospora berteroae</name>
    <dbReference type="NCBI Taxonomy" id="357750"/>
    <lineage>
        <taxon>Eukaryota</taxon>
        <taxon>Fungi</taxon>
        <taxon>Dikarya</taxon>
        <taxon>Ascomycota</taxon>
        <taxon>Pezizomycotina</taxon>
        <taxon>Dothideomycetes</taxon>
        <taxon>Dothideomycetidae</taxon>
        <taxon>Mycosphaerellales</taxon>
        <taxon>Mycosphaerellaceae</taxon>
        <taxon>Cercospora</taxon>
    </lineage>
</organism>
<feature type="region of interest" description="Disordered" evidence="1">
    <location>
        <begin position="179"/>
        <end position="217"/>
    </location>
</feature>
<sequence length="254" mass="27347">MPDQRNVTPFEQKVFDVISRENPPHPVVLSQLVASMDLRYITRSRASNDREHLGMLLCAVGEMHSAATDALANSTFKTNQEATDAAPRSSAENAPSVDIAAPTSTASPGNKIVHQDQVSTAHERHADENGIAFVSDLDPEDEKLFESARLLSQAKPIGAIPLPRNHKAKAMTVLTASANDAKDATGKQEGGRVSSNKQDVGKKKALDHHVAAFSPHRSLEELDAELEKMQSEVAKAPVRSNGHSFFGKRSGQGS</sequence>
<proteinExistence type="predicted"/>
<comment type="caution">
    <text evidence="2">The sequence shown here is derived from an EMBL/GenBank/DDBJ whole genome shotgun (WGS) entry which is preliminary data.</text>
</comment>
<keyword evidence="3" id="KW-1185">Reference proteome</keyword>
<evidence type="ECO:0000313" key="3">
    <source>
        <dbReference type="Proteomes" id="UP000237631"/>
    </source>
</evidence>
<dbReference type="AlphaFoldDB" id="A0A2S6CDB1"/>
<dbReference type="EMBL" id="PNEN01000488">
    <property type="protein sequence ID" value="PPJ57709.1"/>
    <property type="molecule type" value="Genomic_DNA"/>
</dbReference>
<gene>
    <name evidence="2" type="ORF">CBER1_00185</name>
</gene>
<dbReference type="Proteomes" id="UP000237631">
    <property type="component" value="Unassembled WGS sequence"/>
</dbReference>
<accession>A0A2S6CDB1</accession>
<feature type="region of interest" description="Disordered" evidence="1">
    <location>
        <begin position="79"/>
        <end position="124"/>
    </location>
</feature>